<dbReference type="GeneID" id="55606429"/>
<dbReference type="KEGG" id="vg:55606429"/>
<evidence type="ECO:0000313" key="2">
    <source>
        <dbReference type="Proteomes" id="UP000240618"/>
    </source>
</evidence>
<dbReference type="EMBL" id="MG596800">
    <property type="protein sequence ID" value="AUM59727.1"/>
    <property type="molecule type" value="Genomic_DNA"/>
</dbReference>
<keyword evidence="2" id="KW-1185">Reference proteome</keyword>
<organism evidence="1 2">
    <name type="scientific">Pseudomonas phage PMBT14</name>
    <dbReference type="NCBI Taxonomy" id="2059855"/>
    <lineage>
        <taxon>Viruses</taxon>
        <taxon>Duplodnaviria</taxon>
        <taxon>Heunggongvirae</taxon>
        <taxon>Uroviricota</taxon>
        <taxon>Caudoviricetes</taxon>
        <taxon>Knuthellervirus</taxon>
        <taxon>Knuthellervirus PMBT14</taxon>
    </lineage>
</organism>
<evidence type="ECO:0000313" key="1">
    <source>
        <dbReference type="EMBL" id="AUM59727.1"/>
    </source>
</evidence>
<protein>
    <submittedName>
        <fullName evidence="1">Uncharacterized protein</fullName>
    </submittedName>
</protein>
<dbReference type="Proteomes" id="UP000240618">
    <property type="component" value="Segment"/>
</dbReference>
<proteinExistence type="predicted"/>
<sequence>MNVKYLRSKATAERLIRNNGDKFSWRKSTPVEIDPVTEEPVVGQEPYITQTVWAVILPPNGDPDQYKGENGVIDLSKVRKVIVSTQGLQYSPEPLHQVFYKDEWWTYENSTDLAPDGVTDILFKGLIRRT</sequence>
<reference evidence="1 2" key="1">
    <citation type="journal article" date="2018" name="Arch. Virol.">
        <title>Genome sequence of the novel virulent bacteriophage PMBT14 with lytic activity against Pseudomonas fluorescens DSM 50090(R).</title>
        <authorList>
            <person name="Koberg S."/>
            <person name="Gieschler S."/>
            <person name="Brinks E."/>
            <person name="Wenning M."/>
            <person name="Neve H."/>
            <person name="Franz C.M."/>
        </authorList>
    </citation>
    <scope>NUCLEOTIDE SEQUENCE [LARGE SCALE GENOMIC DNA]</scope>
</reference>
<name>A0A2I6PI96_9CAUD</name>
<dbReference type="RefSeq" id="YP_009836190.1">
    <property type="nucleotide sequence ID" value="NC_048687.1"/>
</dbReference>
<accession>A0A2I6PI96</accession>